<gene>
    <name evidence="1" type="ORF">CCAX7_62920</name>
</gene>
<evidence type="ECO:0000313" key="1">
    <source>
        <dbReference type="EMBL" id="BDI34241.1"/>
    </source>
</evidence>
<dbReference type="RefSeq" id="WP_119321776.1">
    <property type="nucleotide sequence ID" value="NZ_AP025739.1"/>
</dbReference>
<dbReference type="SUPFAM" id="SSF49785">
    <property type="entry name" value="Galactose-binding domain-like"/>
    <property type="match status" value="1"/>
</dbReference>
<dbReference type="OrthoDB" id="9801077at2"/>
<sequence length="114" mass="13015">MTNDTTPLAPRIRLKIDHSWRFLRNDATGAEAPAFDDLEWRCVDLPHDYSMEDLPPGSAIQDHLRIDADGWRIHDGDNLAWSAEDLDESAWRQVEGRAMTGMPERSYAWVQPGP</sequence>
<protein>
    <submittedName>
        <fullName evidence="1">Uncharacterized protein</fullName>
    </submittedName>
</protein>
<dbReference type="Proteomes" id="UP000287394">
    <property type="component" value="Chromosome"/>
</dbReference>
<evidence type="ECO:0000313" key="2">
    <source>
        <dbReference type="Proteomes" id="UP000287394"/>
    </source>
</evidence>
<accession>A0A402CWQ2</accession>
<reference evidence="1 2" key="1">
    <citation type="journal article" date="2019" name="Int. J. Syst. Evol. Microbiol.">
        <title>Capsulimonas corticalis gen. nov., sp. nov., an aerobic capsulated bacterium, of a novel bacterial order, Capsulimonadales ord. nov., of the class Armatimonadia of the phylum Armatimonadetes.</title>
        <authorList>
            <person name="Li J."/>
            <person name="Kudo C."/>
            <person name="Tonouchi A."/>
        </authorList>
    </citation>
    <scope>NUCLEOTIDE SEQUENCE [LARGE SCALE GENOMIC DNA]</scope>
    <source>
        <strain evidence="1 2">AX-7</strain>
    </source>
</reference>
<dbReference type="KEGG" id="ccot:CCAX7_62920"/>
<name>A0A402CWQ2_9BACT</name>
<dbReference type="InterPro" id="IPR008979">
    <property type="entry name" value="Galactose-bd-like_sf"/>
</dbReference>
<dbReference type="Gene3D" id="2.60.120.260">
    <property type="entry name" value="Galactose-binding domain-like"/>
    <property type="match status" value="1"/>
</dbReference>
<dbReference type="AlphaFoldDB" id="A0A402CWQ2"/>
<proteinExistence type="predicted"/>
<keyword evidence="2" id="KW-1185">Reference proteome</keyword>
<dbReference type="EMBL" id="AP025739">
    <property type="protein sequence ID" value="BDI34241.1"/>
    <property type="molecule type" value="Genomic_DNA"/>
</dbReference>
<organism evidence="1 2">
    <name type="scientific">Capsulimonas corticalis</name>
    <dbReference type="NCBI Taxonomy" id="2219043"/>
    <lineage>
        <taxon>Bacteria</taxon>
        <taxon>Bacillati</taxon>
        <taxon>Armatimonadota</taxon>
        <taxon>Armatimonadia</taxon>
        <taxon>Capsulimonadales</taxon>
        <taxon>Capsulimonadaceae</taxon>
        <taxon>Capsulimonas</taxon>
    </lineage>
</organism>